<feature type="compositionally biased region" description="Polar residues" evidence="6">
    <location>
        <begin position="1150"/>
        <end position="1171"/>
    </location>
</feature>
<keyword evidence="2" id="KW-0597">Phosphoprotein</keyword>
<feature type="compositionally biased region" description="Polar residues" evidence="6">
    <location>
        <begin position="166"/>
        <end position="196"/>
    </location>
</feature>
<comment type="similarity">
    <text evidence="1">Belongs to the peptidase C48 family.</text>
</comment>
<dbReference type="PANTHER" id="PTHR46896:SF3">
    <property type="entry name" value="FI06413P-RELATED"/>
    <property type="match status" value="1"/>
</dbReference>
<feature type="region of interest" description="Disordered" evidence="6">
    <location>
        <begin position="24"/>
        <end position="196"/>
    </location>
</feature>
<feature type="compositionally biased region" description="Polar residues" evidence="6">
    <location>
        <begin position="379"/>
        <end position="393"/>
    </location>
</feature>
<feature type="region of interest" description="Disordered" evidence="6">
    <location>
        <begin position="357"/>
        <end position="395"/>
    </location>
</feature>
<accession>A0A0D1ZHU5</accession>
<sequence length="1288" mass="145049">MRKSWQERVHDTGSVIANGVLNFIRSDNNRRHEDPTSPSHPHAPKSQLRTTRLPRDSGPIFLTKNVSRFVQDQDNAESDPIQIPSDDEDDPLHHQESSLRRVRQPQLSQSQVPSALLRGRNKRSESRDEATLLGGFTKDNTGTVVIPDPMTIPKRPFLKPGLRPMNTLNEPRPTSKQRWAMQKNNTSRPQLNEQTSSVRVEVRANDHTHPIKRRMIHDPRKEGHSTMAAIALDNSQITDDSPDELQLSPDVKSGQSSGILRRREESQWRGDIAAKTSTGQAYETRLPVSELERASPEDEGQFTKTSAQQRRAVKDKMLRSSSPQPPEQRNQDVAVSPYFSKPAASAAARRNGQIHNRTRVLQQESPDALQMDAVPSGGTPPTNAPTKSSSSMSAKELISPLIVGSERSAVVARPGRPRAVQSTNIKTWNLQEVVCAAALADHPIYIVQVDKKRKRIMINTDIEDLGSDPLFEQPLEKLIEIRPADDCDIVSLDFSRSSNHAEAKIYLRFESEKPAWEFVRLLQSLFMPPRYTAKTATWMEDALKKAKESPPRNVRRGEVPLPSEISKEPPKVTSMPQYTKANTGEKRIRLVDQLQGAGSTQPPRTVISGADRSGLGQSEDQHSGSVDQGSSQDISLKRKQTQASHPTRRVTRSRDHSESVTNEDFLTQSRPKPKLSEREVLGDPWKNDLAYPISDKKFAVVPFEDLRRLNDDEYLNDNLISFFVQYLEAYLEKTKVDAWRRIYFFNSYFFDTLTRTPKGKKGINYQGVSKWTKNLNLFKRDFVVVPVNENFHWYVAIICNLQYFLPEAEKEAAGQADEDDTPAEQVDEQPKSHTEETQKSLAELSISDSEAGQQNKAQSRKGRGRRKSGPLRKYDTDKPVIITLDSLGTPRSATCSILKQYIAAEAKNKLGLDIDTGDIQGMTAKQIPTQSNFSDCGLYLCMYLEQFVTDPDKFVYRILQRVENAQQWPQKIHSHELRSRLRDLLLELHRRQEHEESKMHVPEVGDIMIQKKQPAEPVVPSKQPTREEIGAARSRYQTVVDHSNTPGSMDVKHSEDEAKETGRPSEKSFVTVENHEDIQGHMNMPDRSVMPSETRLKRRPGNDPAVEKGVSTHSTPAECAAQLREQTDERESRKKQRIGYNDESKRARSASASTDFLTGTESYIASGTPTSAPFDDRTARREESPGPEVIEIAARTVSAFEYVHGRKRKRHPAEPQDEVEQATAVSDARSEIPETQESTSTVKLAGMPTKKKEILAFEMFADQDGSLLGNGTNGAVNADEEEDEMLLR</sequence>
<proteinExistence type="inferred from homology"/>
<feature type="compositionally biased region" description="Acidic residues" evidence="6">
    <location>
        <begin position="816"/>
        <end position="827"/>
    </location>
</feature>
<evidence type="ECO:0000256" key="3">
    <source>
        <dbReference type="ARBA" id="ARBA00022670"/>
    </source>
</evidence>
<feature type="compositionally biased region" description="Basic and acidic residues" evidence="6">
    <location>
        <begin position="543"/>
        <end position="558"/>
    </location>
</feature>
<dbReference type="PROSITE" id="PS50600">
    <property type="entry name" value="ULP_PROTEASE"/>
    <property type="match status" value="1"/>
</dbReference>
<dbReference type="OrthoDB" id="442460at2759"/>
<dbReference type="PANTHER" id="PTHR46896">
    <property type="entry name" value="SENTRIN-SPECIFIC PROTEASE"/>
    <property type="match status" value="1"/>
</dbReference>
<dbReference type="GO" id="GO:0070139">
    <property type="term" value="F:SUMO-specific endopeptidase activity"/>
    <property type="evidence" value="ECO:0007669"/>
    <property type="project" value="TreeGrafter"/>
</dbReference>
<feature type="compositionally biased region" description="Polar residues" evidence="6">
    <location>
        <begin position="64"/>
        <end position="73"/>
    </location>
</feature>
<evidence type="ECO:0000256" key="2">
    <source>
        <dbReference type="ARBA" id="ARBA00022553"/>
    </source>
</evidence>
<dbReference type="HOGENOM" id="CLU_262459_0_0_1"/>
<dbReference type="Pfam" id="PF02902">
    <property type="entry name" value="Peptidase_C48"/>
    <property type="match status" value="1"/>
</dbReference>
<keyword evidence="3" id="KW-0645">Protease</keyword>
<feature type="region of interest" description="Disordered" evidence="6">
    <location>
        <begin position="238"/>
        <end position="333"/>
    </location>
</feature>
<gene>
    <name evidence="8" type="ORF">PV11_02020</name>
</gene>
<evidence type="ECO:0000256" key="4">
    <source>
        <dbReference type="ARBA" id="ARBA00022786"/>
    </source>
</evidence>
<dbReference type="SUPFAM" id="SSF54001">
    <property type="entry name" value="Cysteine proteinases"/>
    <property type="match status" value="1"/>
</dbReference>
<feature type="region of interest" description="Disordered" evidence="6">
    <location>
        <begin position="812"/>
        <end position="873"/>
    </location>
</feature>
<dbReference type="Gene3D" id="3.40.395.10">
    <property type="entry name" value="Adenoviral Proteinase, Chain A"/>
    <property type="match status" value="1"/>
</dbReference>
<keyword evidence="5" id="KW-0378">Hydrolase</keyword>
<evidence type="ECO:0000313" key="9">
    <source>
        <dbReference type="Proteomes" id="UP000053599"/>
    </source>
</evidence>
<feature type="domain" description="Ubiquitin-like protease family profile" evidence="7">
    <location>
        <begin position="699"/>
        <end position="947"/>
    </location>
</feature>
<feature type="region of interest" description="Disordered" evidence="6">
    <location>
        <begin position="543"/>
        <end position="676"/>
    </location>
</feature>
<reference evidence="8 9" key="1">
    <citation type="submission" date="2015-01" db="EMBL/GenBank/DDBJ databases">
        <title>The Genome Sequence of Exophiala sideris CBS121828.</title>
        <authorList>
            <consortium name="The Broad Institute Genomics Platform"/>
            <person name="Cuomo C."/>
            <person name="de Hoog S."/>
            <person name="Gorbushina A."/>
            <person name="Stielow B."/>
            <person name="Teixiera M."/>
            <person name="Abouelleil A."/>
            <person name="Chapman S.B."/>
            <person name="Priest M."/>
            <person name="Young S.K."/>
            <person name="Wortman J."/>
            <person name="Nusbaum C."/>
            <person name="Birren B."/>
        </authorList>
    </citation>
    <scope>NUCLEOTIDE SEQUENCE [LARGE SCALE GENOMIC DNA]</scope>
    <source>
        <strain evidence="8 9">CBS 121828</strain>
    </source>
</reference>
<feature type="region of interest" description="Disordered" evidence="6">
    <location>
        <begin position="1081"/>
        <end position="1189"/>
    </location>
</feature>
<feature type="compositionally biased region" description="Acidic residues" evidence="6">
    <location>
        <begin position="1278"/>
        <end position="1288"/>
    </location>
</feature>
<feature type="compositionally biased region" description="Polar residues" evidence="6">
    <location>
        <begin position="846"/>
        <end position="857"/>
    </location>
</feature>
<dbReference type="InterPro" id="IPR038765">
    <property type="entry name" value="Papain-like_cys_pep_sf"/>
</dbReference>
<dbReference type="InterPro" id="IPR051947">
    <property type="entry name" value="Sentrin-specific_protease"/>
</dbReference>
<feature type="compositionally biased region" description="Basic and acidic residues" evidence="6">
    <location>
        <begin position="1050"/>
        <end position="1066"/>
    </location>
</feature>
<dbReference type="GO" id="GO:0006508">
    <property type="term" value="P:proteolysis"/>
    <property type="evidence" value="ECO:0007669"/>
    <property type="project" value="UniProtKB-KW"/>
</dbReference>
<keyword evidence="4" id="KW-0833">Ubl conjugation pathway</keyword>
<feature type="compositionally biased region" description="Polar residues" evidence="6">
    <location>
        <begin position="319"/>
        <end position="333"/>
    </location>
</feature>
<dbReference type="STRING" id="1016849.A0A0D1ZHU5"/>
<evidence type="ECO:0000259" key="7">
    <source>
        <dbReference type="PROSITE" id="PS50600"/>
    </source>
</evidence>
<evidence type="ECO:0000313" key="8">
    <source>
        <dbReference type="EMBL" id="KIV86408.1"/>
    </source>
</evidence>
<feature type="compositionally biased region" description="Polar residues" evidence="6">
    <location>
        <begin position="659"/>
        <end position="670"/>
    </location>
</feature>
<feature type="compositionally biased region" description="Basic residues" evidence="6">
    <location>
        <begin position="858"/>
        <end position="870"/>
    </location>
</feature>
<dbReference type="Proteomes" id="UP000053599">
    <property type="component" value="Unassembled WGS sequence"/>
</dbReference>
<feature type="compositionally biased region" description="Basic and acidic residues" evidence="6">
    <location>
        <begin position="828"/>
        <end position="838"/>
    </location>
</feature>
<feature type="compositionally biased region" description="Basic and acidic residues" evidence="6">
    <location>
        <begin position="1174"/>
        <end position="1184"/>
    </location>
</feature>
<feature type="region of interest" description="Disordered" evidence="6">
    <location>
        <begin position="1041"/>
        <end position="1068"/>
    </location>
</feature>
<dbReference type="InterPro" id="IPR003653">
    <property type="entry name" value="Peptidase_C48_C"/>
</dbReference>
<name>A0A0D1ZHU5_9EURO</name>
<evidence type="ECO:0000256" key="1">
    <source>
        <dbReference type="ARBA" id="ARBA00005234"/>
    </source>
</evidence>
<dbReference type="GO" id="GO:0016926">
    <property type="term" value="P:protein desumoylation"/>
    <property type="evidence" value="ECO:0007669"/>
    <property type="project" value="TreeGrafter"/>
</dbReference>
<dbReference type="GO" id="GO:0005634">
    <property type="term" value="C:nucleus"/>
    <property type="evidence" value="ECO:0007669"/>
    <property type="project" value="TreeGrafter"/>
</dbReference>
<evidence type="ECO:0000256" key="6">
    <source>
        <dbReference type="SAM" id="MobiDB-lite"/>
    </source>
</evidence>
<feature type="region of interest" description="Disordered" evidence="6">
    <location>
        <begin position="1205"/>
        <end position="1245"/>
    </location>
</feature>
<feature type="compositionally biased region" description="Polar residues" evidence="6">
    <location>
        <begin position="1233"/>
        <end position="1242"/>
    </location>
</feature>
<feature type="region of interest" description="Disordered" evidence="6">
    <location>
        <begin position="1264"/>
        <end position="1288"/>
    </location>
</feature>
<organism evidence="8 9">
    <name type="scientific">Exophiala sideris</name>
    <dbReference type="NCBI Taxonomy" id="1016849"/>
    <lineage>
        <taxon>Eukaryota</taxon>
        <taxon>Fungi</taxon>
        <taxon>Dikarya</taxon>
        <taxon>Ascomycota</taxon>
        <taxon>Pezizomycotina</taxon>
        <taxon>Eurotiomycetes</taxon>
        <taxon>Chaetothyriomycetidae</taxon>
        <taxon>Chaetothyriales</taxon>
        <taxon>Herpotrichiellaceae</taxon>
        <taxon>Exophiala</taxon>
    </lineage>
</organism>
<evidence type="ECO:0000256" key="5">
    <source>
        <dbReference type="ARBA" id="ARBA00022801"/>
    </source>
</evidence>
<dbReference type="EMBL" id="KN846951">
    <property type="protein sequence ID" value="KIV86408.1"/>
    <property type="molecule type" value="Genomic_DNA"/>
</dbReference>
<protein>
    <recommendedName>
        <fullName evidence="7">Ubiquitin-like protease family profile domain-containing protein</fullName>
    </recommendedName>
</protein>
<dbReference type="GO" id="GO:0005737">
    <property type="term" value="C:cytoplasm"/>
    <property type="evidence" value="ECO:0007669"/>
    <property type="project" value="TreeGrafter"/>
</dbReference>
<feature type="compositionally biased region" description="Polar residues" evidence="6">
    <location>
        <begin position="615"/>
        <end position="634"/>
    </location>
</feature>